<reference evidence="2" key="1">
    <citation type="submission" date="2016-08" db="EMBL/GenBank/DDBJ databases">
        <authorList>
            <person name="Varghese N."/>
            <person name="Submissions Spin"/>
        </authorList>
    </citation>
    <scope>NUCLEOTIDE SEQUENCE [LARGE SCALE GENOMIC DNA]</scope>
    <source>
        <strain evidence="2">REICA_142</strain>
    </source>
</reference>
<evidence type="ECO:0000313" key="1">
    <source>
        <dbReference type="EMBL" id="SCC56834.1"/>
    </source>
</evidence>
<name>A0A1C4FLX1_9ENTR</name>
<dbReference type="SUPFAM" id="SSF101874">
    <property type="entry name" value="YceI-like"/>
    <property type="match status" value="1"/>
</dbReference>
<keyword evidence="2" id="KW-1185">Reference proteome</keyword>
<sequence>MKPVVLVAKLTGKGQDPWGGVHAEFDASGKIALKEFNIMTEPEPASQNVALIISAEGVQQK</sequence>
<evidence type="ECO:0000313" key="2">
    <source>
        <dbReference type="Proteomes" id="UP000198515"/>
    </source>
</evidence>
<dbReference type="InterPro" id="IPR036761">
    <property type="entry name" value="TTHA0802/YceI-like_sf"/>
</dbReference>
<dbReference type="Gene3D" id="2.40.128.110">
    <property type="entry name" value="Lipid/polyisoprenoid-binding, YceI-like"/>
    <property type="match status" value="1"/>
</dbReference>
<proteinExistence type="predicted"/>
<organism evidence="1 2">
    <name type="scientific">Kosakonia oryziphila</name>
    <dbReference type="NCBI Taxonomy" id="1005667"/>
    <lineage>
        <taxon>Bacteria</taxon>
        <taxon>Pseudomonadati</taxon>
        <taxon>Pseudomonadota</taxon>
        <taxon>Gammaproteobacteria</taxon>
        <taxon>Enterobacterales</taxon>
        <taxon>Enterobacteriaceae</taxon>
        <taxon>Kosakonia</taxon>
    </lineage>
</organism>
<dbReference type="AlphaFoldDB" id="A0A1C4FLX1"/>
<dbReference type="EMBL" id="FMBC01000038">
    <property type="protein sequence ID" value="SCC56834.1"/>
    <property type="molecule type" value="Genomic_DNA"/>
</dbReference>
<gene>
    <name evidence="1" type="ORF">GA0061070_103849</name>
</gene>
<dbReference type="Proteomes" id="UP000198515">
    <property type="component" value="Unassembled WGS sequence"/>
</dbReference>
<accession>A0A1C4FLX1</accession>
<protein>
    <submittedName>
        <fullName evidence="1">Uncharacterized protein</fullName>
    </submittedName>
</protein>